<dbReference type="Proteomes" id="UP001390339">
    <property type="component" value="Unassembled WGS sequence"/>
</dbReference>
<evidence type="ECO:0000256" key="3">
    <source>
        <dbReference type="SAM" id="SignalP"/>
    </source>
</evidence>
<feature type="chain" id="PRO_5045405052" evidence="3">
    <location>
        <begin position="22"/>
        <end position="283"/>
    </location>
</feature>
<dbReference type="InterPro" id="IPR029058">
    <property type="entry name" value="AB_hydrolase_fold"/>
</dbReference>
<name>A0ABR2J6X9_9PEZI</name>
<evidence type="ECO:0000256" key="1">
    <source>
        <dbReference type="ARBA" id="ARBA00022801"/>
    </source>
</evidence>
<organism evidence="4 5">
    <name type="scientific">Apiospora arundinis</name>
    <dbReference type="NCBI Taxonomy" id="335852"/>
    <lineage>
        <taxon>Eukaryota</taxon>
        <taxon>Fungi</taxon>
        <taxon>Dikarya</taxon>
        <taxon>Ascomycota</taxon>
        <taxon>Pezizomycotina</taxon>
        <taxon>Sordariomycetes</taxon>
        <taxon>Xylariomycetidae</taxon>
        <taxon>Amphisphaeriales</taxon>
        <taxon>Apiosporaceae</taxon>
        <taxon>Apiospora</taxon>
    </lineage>
</organism>
<keyword evidence="2" id="KW-1015">Disulfide bond</keyword>
<sequence>MRFNALPTACLALLFGSLSQAQPTGDSQAQPAGNSSSINSLFGGKKAGTGAAQAKITCPTGDGVGLIAVRGSTEDPGPGRMLAPVVTNATNQMPGTTLVSVDYPARLIPDYVGSEREGVVALTALMRQYATACPGAPMVLMGYSQGAQVIADVISNATTPVDNPAQPLSLNDVAGVLMFGDPSRVDGEPFNAGSANGDGLFARVDSKALEALGDRLLSICNDGDPVCDRGINLSVHLSYDETNGAQGSQFVVNRGMKAVAAKKAAAKASPPEAKGKRAAAWTA</sequence>
<comment type="caution">
    <text evidence="4">The sequence shown here is derived from an EMBL/GenBank/DDBJ whole genome shotgun (WGS) entry which is preliminary data.</text>
</comment>
<evidence type="ECO:0000313" key="5">
    <source>
        <dbReference type="Proteomes" id="UP001390339"/>
    </source>
</evidence>
<accession>A0ABR2J6X9</accession>
<protein>
    <submittedName>
        <fullName evidence="4">Acetyl xylanesterase</fullName>
    </submittedName>
</protein>
<keyword evidence="1" id="KW-0378">Hydrolase</keyword>
<evidence type="ECO:0000256" key="2">
    <source>
        <dbReference type="ARBA" id="ARBA00023157"/>
    </source>
</evidence>
<reference evidence="4 5" key="1">
    <citation type="journal article" date="2024" name="IMA Fungus">
        <title>Apiospora arundinis, a panoply of carbohydrate-active enzymes and secondary metabolites.</title>
        <authorList>
            <person name="Sorensen T."/>
            <person name="Petersen C."/>
            <person name="Muurmann A.T."/>
            <person name="Christiansen J.V."/>
            <person name="Brundto M.L."/>
            <person name="Overgaard C.K."/>
            <person name="Boysen A.T."/>
            <person name="Wollenberg R.D."/>
            <person name="Larsen T.O."/>
            <person name="Sorensen J.L."/>
            <person name="Nielsen K.L."/>
            <person name="Sondergaard T.E."/>
        </authorList>
    </citation>
    <scope>NUCLEOTIDE SEQUENCE [LARGE SCALE GENOMIC DNA]</scope>
    <source>
        <strain evidence="4 5">AAU 773</strain>
    </source>
</reference>
<keyword evidence="5" id="KW-1185">Reference proteome</keyword>
<dbReference type="EMBL" id="JAPCWZ010000003">
    <property type="protein sequence ID" value="KAK8873172.1"/>
    <property type="molecule type" value="Genomic_DNA"/>
</dbReference>
<dbReference type="Pfam" id="PF01083">
    <property type="entry name" value="Cutinase"/>
    <property type="match status" value="1"/>
</dbReference>
<dbReference type="Gene3D" id="3.40.50.1820">
    <property type="entry name" value="alpha/beta hydrolase"/>
    <property type="match status" value="1"/>
</dbReference>
<gene>
    <name evidence="4" type="ORF">PGQ11_003686</name>
</gene>
<dbReference type="InterPro" id="IPR000675">
    <property type="entry name" value="Cutinase/axe"/>
</dbReference>
<feature type="signal peptide" evidence="3">
    <location>
        <begin position="1"/>
        <end position="21"/>
    </location>
</feature>
<dbReference type="PANTHER" id="PTHR33630:SF9">
    <property type="entry name" value="CUTINASE 4"/>
    <property type="match status" value="1"/>
</dbReference>
<dbReference type="SUPFAM" id="SSF53474">
    <property type="entry name" value="alpha/beta-Hydrolases"/>
    <property type="match status" value="1"/>
</dbReference>
<dbReference type="SMART" id="SM01110">
    <property type="entry name" value="Cutinase"/>
    <property type="match status" value="1"/>
</dbReference>
<proteinExistence type="predicted"/>
<dbReference type="PANTHER" id="PTHR33630">
    <property type="entry name" value="CUTINASE RV1984C-RELATED-RELATED"/>
    <property type="match status" value="1"/>
</dbReference>
<evidence type="ECO:0000313" key="4">
    <source>
        <dbReference type="EMBL" id="KAK8873172.1"/>
    </source>
</evidence>
<keyword evidence="3" id="KW-0732">Signal</keyword>